<dbReference type="KEGG" id="fya:KMW28_15585"/>
<reference evidence="1 2" key="1">
    <citation type="submission" date="2021-05" db="EMBL/GenBank/DDBJ databases">
        <title>Comparative genomic studies on the polysaccharide-degrading batcterial strains of the Flammeovirga genus.</title>
        <authorList>
            <person name="Zewei F."/>
            <person name="Zheng Z."/>
            <person name="Yu L."/>
            <person name="Ruyue G."/>
            <person name="Yanhong M."/>
            <person name="Yuanyuan C."/>
            <person name="Jingyan G."/>
            <person name="Wenjun H."/>
        </authorList>
    </citation>
    <scope>NUCLEOTIDE SEQUENCE [LARGE SCALE GENOMIC DNA]</scope>
    <source>
        <strain evidence="1 2">NBRC:100898</strain>
    </source>
</reference>
<accession>A0AAX1N0Q1</accession>
<dbReference type="EMBL" id="CP076132">
    <property type="protein sequence ID" value="QWG01074.1"/>
    <property type="molecule type" value="Genomic_DNA"/>
</dbReference>
<name>A0AAX1N0Q1_9BACT</name>
<protein>
    <submittedName>
        <fullName evidence="1">Uncharacterized protein</fullName>
    </submittedName>
</protein>
<dbReference type="RefSeq" id="WP_169662646.1">
    <property type="nucleotide sequence ID" value="NZ_CP076132.1"/>
</dbReference>
<dbReference type="AlphaFoldDB" id="A0AAX1N0Q1"/>
<sequence>MKFIKKCLQFFKRNPSVNYIDDEIDEHNIEDQFQLLENAYIQLHQQSPLENLTTHSLSDIHGNYAVEGHNPWDKSSKYTGALSIEKLEQNYSFDWAVGISNLYQKGEGQIISNFLKVDFVYKDNEHTFKGLVIYKQIDEESMEGFWIEEGIFDVGFERLTLKNKGFQ</sequence>
<gene>
    <name evidence="1" type="ORF">KMW28_15585</name>
</gene>
<proteinExistence type="predicted"/>
<evidence type="ECO:0000313" key="1">
    <source>
        <dbReference type="EMBL" id="QWG01074.1"/>
    </source>
</evidence>
<keyword evidence="2" id="KW-1185">Reference proteome</keyword>
<organism evidence="1 2">
    <name type="scientific">Flammeovirga yaeyamensis</name>
    <dbReference type="NCBI Taxonomy" id="367791"/>
    <lineage>
        <taxon>Bacteria</taxon>
        <taxon>Pseudomonadati</taxon>
        <taxon>Bacteroidota</taxon>
        <taxon>Cytophagia</taxon>
        <taxon>Cytophagales</taxon>
        <taxon>Flammeovirgaceae</taxon>
        <taxon>Flammeovirga</taxon>
    </lineage>
</organism>
<evidence type="ECO:0000313" key="2">
    <source>
        <dbReference type="Proteomes" id="UP000678679"/>
    </source>
</evidence>
<dbReference type="Proteomes" id="UP000678679">
    <property type="component" value="Chromosome 1"/>
</dbReference>